<evidence type="ECO:0000313" key="4">
    <source>
        <dbReference type="Proteomes" id="UP000630887"/>
    </source>
</evidence>
<gene>
    <name evidence="3" type="ORF">Cco03nite_23340</name>
</gene>
<evidence type="ECO:0000259" key="2">
    <source>
        <dbReference type="SMART" id="SM00909"/>
    </source>
</evidence>
<proteinExistence type="predicted"/>
<dbReference type="EMBL" id="BONI01000016">
    <property type="protein sequence ID" value="GIG05634.1"/>
    <property type="molecule type" value="Genomic_DNA"/>
</dbReference>
<protein>
    <recommendedName>
        <fullName evidence="2">GerMN domain-containing protein</fullName>
    </recommendedName>
</protein>
<evidence type="ECO:0000256" key="1">
    <source>
        <dbReference type="SAM" id="MobiDB-lite"/>
    </source>
</evidence>
<dbReference type="Pfam" id="PF10646">
    <property type="entry name" value="Germane"/>
    <property type="match status" value="1"/>
</dbReference>
<reference evidence="3 4" key="1">
    <citation type="submission" date="2021-01" db="EMBL/GenBank/DDBJ databases">
        <title>Whole genome shotgun sequence of Catellatospora coxensis NBRC 107359.</title>
        <authorList>
            <person name="Komaki H."/>
            <person name="Tamura T."/>
        </authorList>
    </citation>
    <scope>NUCLEOTIDE SEQUENCE [LARGE SCALE GENOMIC DNA]</scope>
    <source>
        <strain evidence="3 4">NBRC 107359</strain>
    </source>
</reference>
<feature type="domain" description="GerMN" evidence="2">
    <location>
        <begin position="57"/>
        <end position="146"/>
    </location>
</feature>
<feature type="region of interest" description="Disordered" evidence="1">
    <location>
        <begin position="1"/>
        <end position="26"/>
    </location>
</feature>
<comment type="caution">
    <text evidence="3">The sequence shown here is derived from an EMBL/GenBank/DDBJ whole genome shotgun (WGS) entry which is preliminary data.</text>
</comment>
<keyword evidence="4" id="KW-1185">Reference proteome</keyword>
<organism evidence="3 4">
    <name type="scientific">Catellatospora coxensis</name>
    <dbReference type="NCBI Taxonomy" id="310354"/>
    <lineage>
        <taxon>Bacteria</taxon>
        <taxon>Bacillati</taxon>
        <taxon>Actinomycetota</taxon>
        <taxon>Actinomycetes</taxon>
        <taxon>Micromonosporales</taxon>
        <taxon>Micromonosporaceae</taxon>
        <taxon>Catellatospora</taxon>
    </lineage>
</organism>
<feature type="compositionally biased region" description="Low complexity" evidence="1">
    <location>
        <begin position="17"/>
        <end position="26"/>
    </location>
</feature>
<name>A0A8J3KYA6_9ACTN</name>
<dbReference type="InterPro" id="IPR019606">
    <property type="entry name" value="GerMN"/>
</dbReference>
<dbReference type="SMART" id="SM00909">
    <property type="entry name" value="Germane"/>
    <property type="match status" value="1"/>
</dbReference>
<accession>A0A8J3KYA6</accession>
<dbReference type="AlphaFoldDB" id="A0A8J3KYA6"/>
<feature type="compositionally biased region" description="Basic and acidic residues" evidence="1">
    <location>
        <begin position="1"/>
        <end position="11"/>
    </location>
</feature>
<dbReference type="Proteomes" id="UP000630887">
    <property type="component" value="Unassembled WGS sequence"/>
</dbReference>
<evidence type="ECO:0000313" key="3">
    <source>
        <dbReference type="EMBL" id="GIG05634.1"/>
    </source>
</evidence>
<sequence length="167" mass="17064">MPVEDTAREVEQTGNNAPTAAPTPAVAASGPITETLYLLNDGHLVAVERKAPTPPDAQQLLADLLAGPIPAEQEAGLTSALTGTTAINSATDAAGSATVELSTALEGTGRSDDVLAFGQLVCTLSSRPDINQVVFTRQGQRVGVPRGNGALTEDPLTCADYANLVTQ</sequence>